<proteinExistence type="predicted"/>
<dbReference type="PANTHER" id="PTHR38790">
    <property type="entry name" value="2EXR DOMAIN-CONTAINING PROTEIN-RELATED"/>
    <property type="match status" value="1"/>
</dbReference>
<dbReference type="AlphaFoldDB" id="A0AA43QVT9"/>
<dbReference type="Pfam" id="PF24864">
    <property type="entry name" value="DUF7730"/>
    <property type="match status" value="1"/>
</dbReference>
<protein>
    <recommendedName>
        <fullName evidence="1">DUF7730 domain-containing protein</fullName>
    </recommendedName>
</protein>
<gene>
    <name evidence="2" type="ORF">OHK93_003024</name>
</gene>
<keyword evidence="3" id="KW-1185">Reference proteome</keyword>
<organism evidence="2 3">
    <name type="scientific">Ramalina farinacea</name>
    <dbReference type="NCBI Taxonomy" id="258253"/>
    <lineage>
        <taxon>Eukaryota</taxon>
        <taxon>Fungi</taxon>
        <taxon>Dikarya</taxon>
        <taxon>Ascomycota</taxon>
        <taxon>Pezizomycotina</taxon>
        <taxon>Lecanoromycetes</taxon>
        <taxon>OSLEUM clade</taxon>
        <taxon>Lecanoromycetidae</taxon>
        <taxon>Lecanorales</taxon>
        <taxon>Lecanorineae</taxon>
        <taxon>Ramalinaceae</taxon>
        <taxon>Ramalina</taxon>
    </lineage>
</organism>
<feature type="domain" description="DUF7730" evidence="1">
    <location>
        <begin position="1"/>
        <end position="144"/>
    </location>
</feature>
<evidence type="ECO:0000259" key="1">
    <source>
        <dbReference type="Pfam" id="PF24864"/>
    </source>
</evidence>
<sequence length="434" mass="49231">MPREIRDMILGYTFGNRTLHIEQGNTWSKAVNIYQISDRNVLRHTVCQTCGTTHHGHLAKAANRSDDGDGPRTYFQRHQKCCRPTSDHSRGYETPSFVSNEAEHITPAILQTCHQLHDEGTQNLYGSNTFSFTDPSSFQNFLRGRTGAQTSVMQSVELSATAESPDWGLHELGRLDKLKDIRLYYLDQTPLSRLRGWDIQKLRSTKTRLIRRGLREAFGELRFLDCVKSPRRLTVKVSEYFGPINSDTNPAVYEPRDSSSFGTFYNKVAGTLGDSEVDVLAEQFRAEVVSAVGNLRHILRQEVVNDAEQAKLLAISAPCLELLRKIEAHTSIADQKGGEKALYQVLADINRRKMDRYELAGNLDARPYLAAKHDHEDHKAKAARANLAKVTAVLEKRRLQIELNMVRFDIDQRVDQTFWPQEDRLHSLKAALSG</sequence>
<dbReference type="EMBL" id="JAPUFD010000016">
    <property type="protein sequence ID" value="MDI1491813.1"/>
    <property type="molecule type" value="Genomic_DNA"/>
</dbReference>
<dbReference type="PANTHER" id="PTHR38790:SF4">
    <property type="entry name" value="2EXR DOMAIN-CONTAINING PROTEIN"/>
    <property type="match status" value="1"/>
</dbReference>
<dbReference type="Proteomes" id="UP001161017">
    <property type="component" value="Unassembled WGS sequence"/>
</dbReference>
<evidence type="ECO:0000313" key="3">
    <source>
        <dbReference type="Proteomes" id="UP001161017"/>
    </source>
</evidence>
<evidence type="ECO:0000313" key="2">
    <source>
        <dbReference type="EMBL" id="MDI1491813.1"/>
    </source>
</evidence>
<accession>A0AA43QVT9</accession>
<name>A0AA43QVT9_9LECA</name>
<reference evidence="2" key="1">
    <citation type="journal article" date="2023" name="Genome Biol. Evol.">
        <title>First Whole Genome Sequence and Flow Cytometry Genome Size Data for the Lichen-Forming Fungus Ramalina farinacea (Ascomycota).</title>
        <authorList>
            <person name="Llewellyn T."/>
            <person name="Mian S."/>
            <person name="Hill R."/>
            <person name="Leitch I.J."/>
            <person name="Gaya E."/>
        </authorList>
    </citation>
    <scope>NUCLEOTIDE SEQUENCE</scope>
    <source>
        <strain evidence="2">LIQ254RAFAR</strain>
    </source>
</reference>
<dbReference type="InterPro" id="IPR056632">
    <property type="entry name" value="DUF7730"/>
</dbReference>
<comment type="caution">
    <text evidence="2">The sequence shown here is derived from an EMBL/GenBank/DDBJ whole genome shotgun (WGS) entry which is preliminary data.</text>
</comment>